<reference evidence="1" key="1">
    <citation type="submission" date="2018-06" db="EMBL/GenBank/DDBJ databases">
        <authorList>
            <person name="Zhirakovskaya E."/>
        </authorList>
    </citation>
    <scope>NUCLEOTIDE SEQUENCE</scope>
</reference>
<organism evidence="1">
    <name type="scientific">hydrothermal vent metagenome</name>
    <dbReference type="NCBI Taxonomy" id="652676"/>
    <lineage>
        <taxon>unclassified sequences</taxon>
        <taxon>metagenomes</taxon>
        <taxon>ecological metagenomes</taxon>
    </lineage>
</organism>
<protein>
    <submittedName>
        <fullName evidence="1">Uncharacterized protein</fullName>
    </submittedName>
</protein>
<evidence type="ECO:0000313" key="1">
    <source>
        <dbReference type="EMBL" id="VAX17772.1"/>
    </source>
</evidence>
<name>A0A3B1BP41_9ZZZZ</name>
<dbReference type="AlphaFoldDB" id="A0A3B1BP41"/>
<sequence length="116" mass="13373">GKVPRLMFLTGPGKSSAGLYAYEFTICDNSKLLNPETVMDQYIAKYGMYDVKDYDRNMIIYNGVQERYRVAVSPLTGQKDEVGLTITIVDNEVFKSKYREWRLELKKAAKTVQKLF</sequence>
<gene>
    <name evidence="1" type="ORF">MNBD_NITROSPINAE01-10</name>
</gene>
<dbReference type="EMBL" id="UOGC01000059">
    <property type="protein sequence ID" value="VAX17772.1"/>
    <property type="molecule type" value="Genomic_DNA"/>
</dbReference>
<proteinExistence type="predicted"/>
<accession>A0A3B1BP41</accession>
<feature type="non-terminal residue" evidence="1">
    <location>
        <position position="1"/>
    </location>
</feature>